<dbReference type="Proteomes" id="UP000006085">
    <property type="component" value="Unassembled WGS sequence"/>
</dbReference>
<dbReference type="InterPro" id="IPR009057">
    <property type="entry name" value="Homeodomain-like_sf"/>
</dbReference>
<dbReference type="Gene3D" id="1.10.357.10">
    <property type="entry name" value="Tetracycline Repressor, domain 2"/>
    <property type="match status" value="1"/>
</dbReference>
<evidence type="ECO:0000259" key="3">
    <source>
        <dbReference type="PROSITE" id="PS50977"/>
    </source>
</evidence>
<dbReference type="GO" id="GO:0003677">
    <property type="term" value="F:DNA binding"/>
    <property type="evidence" value="ECO:0007669"/>
    <property type="project" value="UniProtKB-UniRule"/>
</dbReference>
<dbReference type="Pfam" id="PF00440">
    <property type="entry name" value="TetR_N"/>
    <property type="match status" value="1"/>
</dbReference>
<protein>
    <recommendedName>
        <fullName evidence="3">HTH tetR-type domain-containing protein</fullName>
    </recommendedName>
</protein>
<dbReference type="HOGENOM" id="CLU_069356_30_0_10"/>
<organism evidence="4 5">
    <name type="scientific">Bergeyella zoohelcum ATCC 43767</name>
    <dbReference type="NCBI Taxonomy" id="883096"/>
    <lineage>
        <taxon>Bacteria</taxon>
        <taxon>Pseudomonadati</taxon>
        <taxon>Bacteroidota</taxon>
        <taxon>Flavobacteriia</taxon>
        <taxon>Flavobacteriales</taxon>
        <taxon>Weeksellaceae</taxon>
        <taxon>Bergeyella</taxon>
    </lineage>
</organism>
<evidence type="ECO:0000313" key="5">
    <source>
        <dbReference type="Proteomes" id="UP000006085"/>
    </source>
</evidence>
<dbReference type="STRING" id="883096.HMPREF9699_00878"/>
<proteinExistence type="predicted"/>
<dbReference type="SUPFAM" id="SSF46689">
    <property type="entry name" value="Homeodomain-like"/>
    <property type="match status" value="1"/>
</dbReference>
<dbReference type="EMBL" id="AGYA01000019">
    <property type="protein sequence ID" value="EKB57392.1"/>
    <property type="molecule type" value="Genomic_DNA"/>
</dbReference>
<dbReference type="AlphaFoldDB" id="K1LZG0"/>
<name>K1LZG0_9FLAO</name>
<evidence type="ECO:0000256" key="1">
    <source>
        <dbReference type="ARBA" id="ARBA00023125"/>
    </source>
</evidence>
<evidence type="ECO:0000313" key="4">
    <source>
        <dbReference type="EMBL" id="EKB57392.1"/>
    </source>
</evidence>
<dbReference type="eggNOG" id="COG1309">
    <property type="taxonomic scope" value="Bacteria"/>
</dbReference>
<reference evidence="4 5" key="1">
    <citation type="submission" date="2012-07" db="EMBL/GenBank/DDBJ databases">
        <title>The Genome Sequence of Bergeyella zoohelcum ATCC 43767.</title>
        <authorList>
            <consortium name="The Broad Institute Genome Sequencing Platform"/>
            <person name="Earl A."/>
            <person name="Ward D."/>
            <person name="Feldgarden M."/>
            <person name="Gevers D."/>
            <person name="Huys G."/>
            <person name="Walker B."/>
            <person name="Young S.K."/>
            <person name="Zeng Q."/>
            <person name="Gargeya S."/>
            <person name="Fitzgerald M."/>
            <person name="Haas B."/>
            <person name="Abouelleil A."/>
            <person name="Alvarado L."/>
            <person name="Arachchi H.M."/>
            <person name="Berlin A.M."/>
            <person name="Chapman S.B."/>
            <person name="Goldberg J."/>
            <person name="Griggs A."/>
            <person name="Gujja S."/>
            <person name="Hansen M."/>
            <person name="Howarth C."/>
            <person name="Imamovic A."/>
            <person name="Larimer J."/>
            <person name="McCowen C."/>
            <person name="Montmayeur A."/>
            <person name="Murphy C."/>
            <person name="Neiman D."/>
            <person name="Pearson M."/>
            <person name="Priest M."/>
            <person name="Roberts A."/>
            <person name="Saif S."/>
            <person name="Shea T."/>
            <person name="Sisk P."/>
            <person name="Sykes S."/>
            <person name="Wortman J."/>
            <person name="Nusbaum C."/>
            <person name="Birren B."/>
        </authorList>
    </citation>
    <scope>NUCLEOTIDE SEQUENCE [LARGE SCALE GENOMIC DNA]</scope>
    <source>
        <strain evidence="4 5">ATCC 43767</strain>
    </source>
</reference>
<comment type="caution">
    <text evidence="4">The sequence shown here is derived from an EMBL/GenBank/DDBJ whole genome shotgun (WGS) entry which is preliminary data.</text>
</comment>
<sequence length="213" mass="25069">MFIFALRIMENKTDFLDKALRLFYLNGAKTTTMDDIAREFSMSKKTLYQLYANKDELLEEVLSYELELIMKTLQNFDNQEECPIKKMLCRDEKIKDLSESSNHSIFARQLKKYYCHLFEKQANKIENAVAKMFAKNVKKGRALELYRGDFQAEEYAKFFMLIVFSYDDSPLVDTEKISRHDYTQSAIVMMLNAMTTEKGKKQLNEYLKISGKP</sequence>
<evidence type="ECO:0000256" key="2">
    <source>
        <dbReference type="PROSITE-ProRule" id="PRU00335"/>
    </source>
</evidence>
<dbReference type="PROSITE" id="PS50977">
    <property type="entry name" value="HTH_TETR_2"/>
    <property type="match status" value="1"/>
</dbReference>
<feature type="DNA-binding region" description="H-T-H motif" evidence="2">
    <location>
        <begin position="32"/>
        <end position="51"/>
    </location>
</feature>
<keyword evidence="5" id="KW-1185">Reference proteome</keyword>
<feature type="domain" description="HTH tetR-type" evidence="3">
    <location>
        <begin position="9"/>
        <end position="69"/>
    </location>
</feature>
<accession>K1LZG0</accession>
<gene>
    <name evidence="4" type="ORF">HMPREF9699_00878</name>
</gene>
<dbReference type="InterPro" id="IPR001647">
    <property type="entry name" value="HTH_TetR"/>
</dbReference>
<keyword evidence="1 2" id="KW-0238">DNA-binding</keyword>